<dbReference type="Gene3D" id="3.30.200.20">
    <property type="entry name" value="Phosphorylase Kinase, domain 1"/>
    <property type="match status" value="1"/>
</dbReference>
<dbReference type="SMART" id="SM00220">
    <property type="entry name" value="S_TKc"/>
    <property type="match status" value="1"/>
</dbReference>
<evidence type="ECO:0000256" key="7">
    <source>
        <dbReference type="ARBA" id="ARBA00037966"/>
    </source>
</evidence>
<reference evidence="11 12" key="1">
    <citation type="submission" date="2024-02" db="EMBL/GenBank/DDBJ databases">
        <authorList>
            <person name="Daric V."/>
            <person name="Darras S."/>
        </authorList>
    </citation>
    <scope>NUCLEOTIDE SEQUENCE [LARGE SCALE GENOMIC DNA]</scope>
</reference>
<dbReference type="Gene3D" id="1.10.510.10">
    <property type="entry name" value="Transferase(Phosphotransferase) domain 1"/>
    <property type="match status" value="1"/>
</dbReference>
<keyword evidence="5" id="KW-0418">Kinase</keyword>
<dbReference type="EC" id="2.7.12.1" evidence="1"/>
<proteinExistence type="inferred from homology"/>
<evidence type="ECO:0000256" key="3">
    <source>
        <dbReference type="ARBA" id="ARBA00022679"/>
    </source>
</evidence>
<keyword evidence="4 8" id="KW-0547">Nucleotide-binding</keyword>
<dbReference type="InterPro" id="IPR017441">
    <property type="entry name" value="Protein_kinase_ATP_BS"/>
</dbReference>
<dbReference type="PANTHER" id="PTHR45646:SF11">
    <property type="entry name" value="SERINE_THREONINE-PROTEIN KINASE DOA"/>
    <property type="match status" value="1"/>
</dbReference>
<comment type="similarity">
    <text evidence="7">Belongs to the protein kinase superfamily. CMGC Ser/Thr protein kinase family. Lammer subfamily.</text>
</comment>
<dbReference type="CDD" id="cd14134">
    <property type="entry name" value="PKc_CLK"/>
    <property type="match status" value="1"/>
</dbReference>
<comment type="caution">
    <text evidence="11">The sequence shown here is derived from an EMBL/GenBank/DDBJ whole genome shotgun (WGS) entry which is preliminary data.</text>
</comment>
<evidence type="ECO:0000256" key="9">
    <source>
        <dbReference type="SAM" id="MobiDB-lite"/>
    </source>
</evidence>
<keyword evidence="6 8" id="KW-0067">ATP-binding</keyword>
<sequence length="533" mass="63171">MLKLLSSDKDFEVNLNVLREMTVNKMGKTTRRYRSRENDDDYKPGHKRRRIGKYDEGFEEEYQYSSSRYDSRSYGKHSESAKSYHKHYNDGYYSRDSSRVINCPASHPRNESSFDRKEPSESSRYHRGNRHRRNQKSTSESESRDRHRNKNVRAKSVEDDEEGHLIYRHGDWLQARYEIVNTLGEGTFGKVLHCVDHQREGQYVALKVIKNIEKYRDAAFLEINVLKKIQEKDTDGKYLCVTMVDWFNYHGHICIAFELLGLSTFDYQKDNHYLPYPLEQVRHMAFQLIWAVKFLHDNHITHTDLKPENVLLVDSTCEIRYNPSKRRDERLLLNPDIRLIDFGSATFDNEHHSTVVSTRHYRAPEVVLELGWNQSCDVWSIGCIIFEFYMGITMFQTHDNREHLAMMERILGPIPSRMIKKSRKQKYFYHGRLDWDEQSSAGKYVRDNCKPLMRYIQRKDHPEHMKLIDLIARMLVYDPAKRASLAELINHPFFDALPAEKRFLAPIKNSYVQPSQYNGVQEQRTTRSVHGLR</sequence>
<dbReference type="PANTHER" id="PTHR45646">
    <property type="entry name" value="SERINE/THREONINE-PROTEIN KINASE DOA-RELATED"/>
    <property type="match status" value="1"/>
</dbReference>
<dbReference type="PROSITE" id="PS00108">
    <property type="entry name" value="PROTEIN_KINASE_ST"/>
    <property type="match status" value="1"/>
</dbReference>
<evidence type="ECO:0000313" key="11">
    <source>
        <dbReference type="EMBL" id="CAK8677320.1"/>
    </source>
</evidence>
<feature type="domain" description="Protein kinase" evidence="10">
    <location>
        <begin position="177"/>
        <end position="494"/>
    </location>
</feature>
<keyword evidence="2" id="KW-0723">Serine/threonine-protein kinase</keyword>
<feature type="compositionally biased region" description="Basic and acidic residues" evidence="9">
    <location>
        <begin position="108"/>
        <end position="124"/>
    </location>
</feature>
<feature type="region of interest" description="Disordered" evidence="9">
    <location>
        <begin position="28"/>
        <end position="54"/>
    </location>
</feature>
<feature type="binding site" evidence="8">
    <location>
        <position position="207"/>
    </location>
    <ligand>
        <name>ATP</name>
        <dbReference type="ChEBI" id="CHEBI:30616"/>
    </ligand>
</feature>
<gene>
    <name evidence="11" type="ORF">CVLEPA_LOCUS6707</name>
</gene>
<keyword evidence="12" id="KW-1185">Reference proteome</keyword>
<feature type="compositionally biased region" description="Basic and acidic residues" evidence="9">
    <location>
        <begin position="35"/>
        <end position="44"/>
    </location>
</feature>
<dbReference type="PROSITE" id="PS50011">
    <property type="entry name" value="PROTEIN_KINASE_DOM"/>
    <property type="match status" value="1"/>
</dbReference>
<dbReference type="EMBL" id="CAWYQH010000046">
    <property type="protein sequence ID" value="CAK8677320.1"/>
    <property type="molecule type" value="Genomic_DNA"/>
</dbReference>
<evidence type="ECO:0000256" key="1">
    <source>
        <dbReference type="ARBA" id="ARBA00013203"/>
    </source>
</evidence>
<dbReference type="SUPFAM" id="SSF56112">
    <property type="entry name" value="Protein kinase-like (PK-like)"/>
    <property type="match status" value="1"/>
</dbReference>
<dbReference type="PROSITE" id="PS00107">
    <property type="entry name" value="PROTEIN_KINASE_ATP"/>
    <property type="match status" value="1"/>
</dbReference>
<dbReference type="InterPro" id="IPR051175">
    <property type="entry name" value="CLK_kinases"/>
</dbReference>
<evidence type="ECO:0000256" key="5">
    <source>
        <dbReference type="ARBA" id="ARBA00022777"/>
    </source>
</evidence>
<feature type="compositionally biased region" description="Basic residues" evidence="9">
    <location>
        <begin position="125"/>
        <end position="135"/>
    </location>
</feature>
<dbReference type="Pfam" id="PF00069">
    <property type="entry name" value="Pkinase"/>
    <property type="match status" value="1"/>
</dbReference>
<evidence type="ECO:0000256" key="8">
    <source>
        <dbReference type="PROSITE-ProRule" id="PRU10141"/>
    </source>
</evidence>
<protein>
    <recommendedName>
        <fullName evidence="1">dual-specificity kinase</fullName>
        <ecNumber evidence="1">2.7.12.1</ecNumber>
    </recommendedName>
</protein>
<dbReference type="Proteomes" id="UP001642483">
    <property type="component" value="Unassembled WGS sequence"/>
</dbReference>
<dbReference type="InterPro" id="IPR000719">
    <property type="entry name" value="Prot_kinase_dom"/>
</dbReference>
<dbReference type="InterPro" id="IPR008271">
    <property type="entry name" value="Ser/Thr_kinase_AS"/>
</dbReference>
<accession>A0ABP0FC87</accession>
<evidence type="ECO:0000256" key="4">
    <source>
        <dbReference type="ARBA" id="ARBA00022741"/>
    </source>
</evidence>
<organism evidence="11 12">
    <name type="scientific">Clavelina lepadiformis</name>
    <name type="common">Light-bulb sea squirt</name>
    <name type="synonym">Ascidia lepadiformis</name>
    <dbReference type="NCBI Taxonomy" id="159417"/>
    <lineage>
        <taxon>Eukaryota</taxon>
        <taxon>Metazoa</taxon>
        <taxon>Chordata</taxon>
        <taxon>Tunicata</taxon>
        <taxon>Ascidiacea</taxon>
        <taxon>Aplousobranchia</taxon>
        <taxon>Clavelinidae</taxon>
        <taxon>Clavelina</taxon>
    </lineage>
</organism>
<feature type="region of interest" description="Disordered" evidence="9">
    <location>
        <begin position="99"/>
        <end position="159"/>
    </location>
</feature>
<dbReference type="InterPro" id="IPR011009">
    <property type="entry name" value="Kinase-like_dom_sf"/>
</dbReference>
<name>A0ABP0FC87_CLALP</name>
<keyword evidence="3" id="KW-0808">Transferase</keyword>
<evidence type="ECO:0000256" key="6">
    <source>
        <dbReference type="ARBA" id="ARBA00022840"/>
    </source>
</evidence>
<evidence type="ECO:0000259" key="10">
    <source>
        <dbReference type="PROSITE" id="PS50011"/>
    </source>
</evidence>
<evidence type="ECO:0000256" key="2">
    <source>
        <dbReference type="ARBA" id="ARBA00022527"/>
    </source>
</evidence>
<evidence type="ECO:0000313" key="12">
    <source>
        <dbReference type="Proteomes" id="UP001642483"/>
    </source>
</evidence>